<evidence type="ECO:0000313" key="2">
    <source>
        <dbReference type="EMBL" id="AJI78139.1"/>
    </source>
</evidence>
<feature type="transmembrane region" description="Helical" evidence="1">
    <location>
        <begin position="35"/>
        <end position="56"/>
    </location>
</feature>
<keyword evidence="1" id="KW-0812">Transmembrane</keyword>
<dbReference type="STRING" id="161899.CSING_02945"/>
<proteinExistence type="predicted"/>
<organism evidence="2 4">
    <name type="scientific">Corynebacterium singulare</name>
    <dbReference type="NCBI Taxonomy" id="161899"/>
    <lineage>
        <taxon>Bacteria</taxon>
        <taxon>Bacillati</taxon>
        <taxon>Actinomycetota</taxon>
        <taxon>Actinomycetes</taxon>
        <taxon>Mycobacteriales</taxon>
        <taxon>Corynebacteriaceae</taxon>
        <taxon>Corynebacterium</taxon>
    </lineage>
</organism>
<dbReference type="KEGG" id="csx:CSING_02945"/>
<reference evidence="2 4" key="1">
    <citation type="journal article" date="2015" name="Genome Announc.">
        <title>Complete Genome Sequence and Annotation of Corynebacterium singulare DSM 44357, Isolated from a Human Semen Specimen.</title>
        <authorList>
            <person name="Merten M."/>
            <person name="Brinkrolf K."/>
            <person name="Albersmeier A."/>
            <person name="Kutter Y."/>
            <person name="Ruckert C."/>
            <person name="Tauch A."/>
        </authorList>
    </citation>
    <scope>NUCLEOTIDE SEQUENCE [LARGE SCALE GENOMIC DNA]</scope>
    <source>
        <strain evidence="2">IBS B52218</strain>
    </source>
</reference>
<feature type="transmembrane region" description="Helical" evidence="1">
    <location>
        <begin position="5"/>
        <end position="23"/>
    </location>
</feature>
<dbReference type="EMBL" id="JAKRDF010000006">
    <property type="protein sequence ID" value="MCG7276135.1"/>
    <property type="molecule type" value="Genomic_DNA"/>
</dbReference>
<dbReference type="AlphaFoldDB" id="A0A0B6EYZ1"/>
<keyword evidence="1" id="KW-0472">Membrane</keyword>
<dbReference type="HOGENOM" id="CLU_205765_0_0_11"/>
<evidence type="ECO:0000256" key="1">
    <source>
        <dbReference type="SAM" id="Phobius"/>
    </source>
</evidence>
<evidence type="ECO:0000313" key="5">
    <source>
        <dbReference type="Proteomes" id="UP001521911"/>
    </source>
</evidence>
<evidence type="ECO:0000313" key="4">
    <source>
        <dbReference type="Proteomes" id="UP000031890"/>
    </source>
</evidence>
<gene>
    <name evidence="2" type="ORF">CSING_02945</name>
    <name evidence="3" type="ORF">MHK08_06585</name>
</gene>
<protein>
    <submittedName>
        <fullName evidence="2">Uncharacterized protein</fullName>
    </submittedName>
</protein>
<dbReference type="RefSeq" id="WP_042529526.1">
    <property type="nucleotide sequence ID" value="NZ_CP010827.1"/>
</dbReference>
<sequence length="63" mass="6738">MTRALIYFVLGAILLALGIWWWTIVGPSFAFLGPIIVQGIGGAFIVAGFATVMDIVSPTSRKI</sequence>
<keyword evidence="1" id="KW-1133">Transmembrane helix</keyword>
<dbReference type="EMBL" id="CP010827">
    <property type="protein sequence ID" value="AJI78139.1"/>
    <property type="molecule type" value="Genomic_DNA"/>
</dbReference>
<dbReference type="Proteomes" id="UP000031890">
    <property type="component" value="Chromosome"/>
</dbReference>
<keyword evidence="5" id="KW-1185">Reference proteome</keyword>
<accession>A0A0B6EYZ1</accession>
<dbReference type="Proteomes" id="UP001521911">
    <property type="component" value="Unassembled WGS sequence"/>
</dbReference>
<reference evidence="3 5" key="2">
    <citation type="submission" date="2022-02" db="EMBL/GenBank/DDBJ databases">
        <title>Uncovering new skin microbiome diversity through culturing and metagenomics.</title>
        <authorList>
            <person name="Conlan S."/>
            <person name="Deming C."/>
            <person name="Nisc Comparative Sequencing Program N."/>
            <person name="Segre J.A."/>
        </authorList>
    </citation>
    <scope>NUCLEOTIDE SEQUENCE [LARGE SCALE GENOMIC DNA]</scope>
    <source>
        <strain evidence="3 5">ACRQV</strain>
    </source>
</reference>
<name>A0A0B6EYZ1_9CORY</name>
<evidence type="ECO:0000313" key="3">
    <source>
        <dbReference type="EMBL" id="MCG7276135.1"/>
    </source>
</evidence>
<dbReference type="OrthoDB" id="4425131at2"/>